<dbReference type="EMBL" id="FWZX01000031">
    <property type="protein sequence ID" value="SMF72629.1"/>
    <property type="molecule type" value="Genomic_DNA"/>
</dbReference>
<evidence type="ECO:0000256" key="1">
    <source>
        <dbReference type="SAM" id="MobiDB-lite"/>
    </source>
</evidence>
<evidence type="ECO:0000313" key="3">
    <source>
        <dbReference type="Proteomes" id="UP000192917"/>
    </source>
</evidence>
<dbReference type="STRING" id="560819.SAMN05428998_13149"/>
<sequence>MPAPRPEVGSRKEGMTGRPDNLQDQFSREALSPSYLQAAYDFWCEARGSDALAPVEALDPTRLPLACLPYLGVVEVEPDPLRFRSRLTGTRVVEALGVDHTGCYLDEIPGMAPQIARIEWGVRERRPYLAESAVTFAPHDFRRYRTLTLSFGGEAGDVRRLLFVFAFLPPPGEQRA</sequence>
<evidence type="ECO:0000313" key="2">
    <source>
        <dbReference type="EMBL" id="SMF72629.1"/>
    </source>
</evidence>
<feature type="region of interest" description="Disordered" evidence="1">
    <location>
        <begin position="1"/>
        <end position="23"/>
    </location>
</feature>
<proteinExistence type="predicted"/>
<dbReference type="AlphaFoldDB" id="A0A1Y6CS85"/>
<evidence type="ECO:0008006" key="4">
    <source>
        <dbReference type="Google" id="ProtNLM"/>
    </source>
</evidence>
<organism evidence="2 3">
    <name type="scientific">Tistlia consotensis USBA 355</name>
    <dbReference type="NCBI Taxonomy" id="560819"/>
    <lineage>
        <taxon>Bacteria</taxon>
        <taxon>Pseudomonadati</taxon>
        <taxon>Pseudomonadota</taxon>
        <taxon>Alphaproteobacteria</taxon>
        <taxon>Rhodospirillales</taxon>
        <taxon>Rhodovibrionaceae</taxon>
        <taxon>Tistlia</taxon>
    </lineage>
</organism>
<dbReference type="Proteomes" id="UP000192917">
    <property type="component" value="Unassembled WGS sequence"/>
</dbReference>
<accession>A0A1Y6CS85</accession>
<gene>
    <name evidence="2" type="ORF">SAMN05428998_13149</name>
</gene>
<keyword evidence="3" id="KW-1185">Reference proteome</keyword>
<name>A0A1Y6CS85_9PROT</name>
<protein>
    <recommendedName>
        <fullName evidence="4">PAS domain-containing protein</fullName>
    </recommendedName>
</protein>
<reference evidence="2 3" key="1">
    <citation type="submission" date="2017-04" db="EMBL/GenBank/DDBJ databases">
        <authorList>
            <person name="Afonso C.L."/>
            <person name="Miller P.J."/>
            <person name="Scott M.A."/>
            <person name="Spackman E."/>
            <person name="Goraichik I."/>
            <person name="Dimitrov K.M."/>
            <person name="Suarez D.L."/>
            <person name="Swayne D.E."/>
        </authorList>
    </citation>
    <scope>NUCLEOTIDE SEQUENCE [LARGE SCALE GENOMIC DNA]</scope>
    <source>
        <strain evidence="2 3">USBA 355</strain>
    </source>
</reference>